<feature type="signal peptide" evidence="2">
    <location>
        <begin position="1"/>
        <end position="26"/>
    </location>
</feature>
<protein>
    <recommendedName>
        <fullName evidence="5">LPXTG cell wall anchor domain-containing protein</fullName>
    </recommendedName>
</protein>
<evidence type="ECO:0000256" key="1">
    <source>
        <dbReference type="SAM" id="Phobius"/>
    </source>
</evidence>
<sequence length="192" mass="19826">MTLDRSSLHRALVAIALSSLSVPSFAHGDEPHDDASRGALAVEPAGGAPRIEAVTESFELVARRQGDALVLYINRFATGEPVLDASVEVETGSLKTVARYQADQGSYAVRDEAFLEALSQPGTHTVVATVASGSEADLLTASLTVAAGEHGPGPKDSSVPSAVLALSGLLAVGAAGAGALYLRRRRPLESRR</sequence>
<dbReference type="AlphaFoldDB" id="A0A7W8HF02"/>
<evidence type="ECO:0008006" key="5">
    <source>
        <dbReference type="Google" id="ProtNLM"/>
    </source>
</evidence>
<name>A0A7W8HF02_9BURK</name>
<reference evidence="3 4" key="1">
    <citation type="submission" date="2020-08" db="EMBL/GenBank/DDBJ databases">
        <title>Genomic Encyclopedia of Type Strains, Phase IV (KMG-IV): sequencing the most valuable type-strain genomes for metagenomic binning, comparative biology and taxonomic classification.</title>
        <authorList>
            <person name="Goeker M."/>
        </authorList>
    </citation>
    <scope>NUCLEOTIDE SEQUENCE [LARGE SCALE GENOMIC DNA]</scope>
    <source>
        <strain evidence="3 4">DSM 29781</strain>
    </source>
</reference>
<keyword evidence="4" id="KW-1185">Reference proteome</keyword>
<feature type="chain" id="PRO_5030546895" description="LPXTG cell wall anchor domain-containing protein" evidence="2">
    <location>
        <begin position="27"/>
        <end position="192"/>
    </location>
</feature>
<evidence type="ECO:0000313" key="3">
    <source>
        <dbReference type="EMBL" id="MBB5270751.1"/>
    </source>
</evidence>
<feature type="transmembrane region" description="Helical" evidence="1">
    <location>
        <begin position="162"/>
        <end position="182"/>
    </location>
</feature>
<gene>
    <name evidence="3" type="ORF">HNQ70_000755</name>
</gene>
<comment type="caution">
    <text evidence="3">The sequence shown here is derived from an EMBL/GenBank/DDBJ whole genome shotgun (WGS) entry which is preliminary data.</text>
</comment>
<dbReference type="RefSeq" id="WP_183964440.1">
    <property type="nucleotide sequence ID" value="NZ_BAABEW010000008.1"/>
</dbReference>
<keyword evidence="1" id="KW-1133">Transmembrane helix</keyword>
<keyword evidence="1" id="KW-0472">Membrane</keyword>
<dbReference type="EMBL" id="JACHGB010000002">
    <property type="protein sequence ID" value="MBB5270751.1"/>
    <property type="molecule type" value="Genomic_DNA"/>
</dbReference>
<keyword evidence="2" id="KW-0732">Signal</keyword>
<accession>A0A7W8HF02</accession>
<evidence type="ECO:0000313" key="4">
    <source>
        <dbReference type="Proteomes" id="UP000532440"/>
    </source>
</evidence>
<proteinExistence type="predicted"/>
<dbReference type="Proteomes" id="UP000532440">
    <property type="component" value="Unassembled WGS sequence"/>
</dbReference>
<keyword evidence="1" id="KW-0812">Transmembrane</keyword>
<organism evidence="3 4">
    <name type="scientific">Quisquiliibacterium transsilvanicum</name>
    <dbReference type="NCBI Taxonomy" id="1549638"/>
    <lineage>
        <taxon>Bacteria</taxon>
        <taxon>Pseudomonadati</taxon>
        <taxon>Pseudomonadota</taxon>
        <taxon>Betaproteobacteria</taxon>
        <taxon>Burkholderiales</taxon>
        <taxon>Burkholderiaceae</taxon>
        <taxon>Quisquiliibacterium</taxon>
    </lineage>
</organism>
<evidence type="ECO:0000256" key="2">
    <source>
        <dbReference type="SAM" id="SignalP"/>
    </source>
</evidence>